<dbReference type="Proteomes" id="UP001153334">
    <property type="component" value="Unassembled WGS sequence"/>
</dbReference>
<name>A0ACC2J4C9_9PEZI</name>
<proteinExistence type="predicted"/>
<organism evidence="1 2">
    <name type="scientific">Nemania bipapillata</name>
    <dbReference type="NCBI Taxonomy" id="110536"/>
    <lineage>
        <taxon>Eukaryota</taxon>
        <taxon>Fungi</taxon>
        <taxon>Dikarya</taxon>
        <taxon>Ascomycota</taxon>
        <taxon>Pezizomycotina</taxon>
        <taxon>Sordariomycetes</taxon>
        <taxon>Xylariomycetidae</taxon>
        <taxon>Xylariales</taxon>
        <taxon>Xylariaceae</taxon>
        <taxon>Nemania</taxon>
    </lineage>
</organism>
<comment type="caution">
    <text evidence="1">The sequence shown here is derived from an EMBL/GenBank/DDBJ whole genome shotgun (WGS) entry which is preliminary data.</text>
</comment>
<keyword evidence="2" id="KW-1185">Reference proteome</keyword>
<accession>A0ACC2J4C9</accession>
<evidence type="ECO:0000313" key="1">
    <source>
        <dbReference type="EMBL" id="KAJ8122346.1"/>
    </source>
</evidence>
<sequence>MLLVWTWEATNPADYDPWNVGPTGLVSLLLDAKDFILGPIDASIELDVAVHEAAASTREKLDSLFSILKNPEPPSDDPSPLEVPPLSIVEAMTEPYFTFIQPRMPIWTRRRFERHIAICQTTNDDDPEKRAALTCANNMVILTLATRLLKMTCLVAQLFLADDIFQHMFQQAVYLARLAGIEKMDVPSSTSLDSHEVEERNNILNCLHLIAPSVGWRGGTYLDMVSTPPPRSPSSESSTSSNDEDGIVPLVYLAQYELAVFTHAYSVKPYLPWPPAFAQPGSTLQRHMATWWHRYGDGFEIEQFIDSQAESGTMSSTSSMLLERALCYYNLRLLMTWQLPQSQQDSRQQITDSRITLRLLSLAIRSDSDLGHFASIIRDLELLQSFCQHVKAIADIVGEFKPHIFKLTLFTKTLTDLAPDPCYVWDKITPEHFPLDSALDRDSGQHNYGDQPASAVDFDEFRVLSSAELPNLDFSLNQPAQNSIDQCW</sequence>
<reference evidence="1" key="1">
    <citation type="submission" date="2022-11" db="EMBL/GenBank/DDBJ databases">
        <title>Genome Sequence of Nemania bipapillata.</title>
        <authorList>
            <person name="Buettner E."/>
        </authorList>
    </citation>
    <scope>NUCLEOTIDE SEQUENCE</scope>
    <source>
        <strain evidence="1">CP14</strain>
    </source>
</reference>
<dbReference type="EMBL" id="JAPESX010000248">
    <property type="protein sequence ID" value="KAJ8122346.1"/>
    <property type="molecule type" value="Genomic_DNA"/>
</dbReference>
<protein>
    <submittedName>
        <fullName evidence="1">Uncharacterized protein</fullName>
    </submittedName>
</protein>
<gene>
    <name evidence="1" type="ORF">ONZ43_g1435</name>
</gene>
<evidence type="ECO:0000313" key="2">
    <source>
        <dbReference type="Proteomes" id="UP001153334"/>
    </source>
</evidence>